<feature type="compositionally biased region" description="Polar residues" evidence="2">
    <location>
        <begin position="1"/>
        <end position="11"/>
    </location>
</feature>
<feature type="region of interest" description="Disordered" evidence="2">
    <location>
        <begin position="53"/>
        <end position="86"/>
    </location>
</feature>
<feature type="compositionally biased region" description="Low complexity" evidence="2">
    <location>
        <begin position="195"/>
        <end position="212"/>
    </location>
</feature>
<feature type="domain" description="C2H2-type" evidence="3">
    <location>
        <begin position="97"/>
        <end position="124"/>
    </location>
</feature>
<protein>
    <recommendedName>
        <fullName evidence="3">C2H2-type domain-containing protein</fullName>
    </recommendedName>
</protein>
<dbReference type="OrthoDB" id="696818at2759"/>
<dbReference type="EMBL" id="JAAALK010000288">
    <property type="protein sequence ID" value="KAG8054406.1"/>
    <property type="molecule type" value="Genomic_DNA"/>
</dbReference>
<name>A0A8J5VC36_ZIZPA</name>
<evidence type="ECO:0000313" key="4">
    <source>
        <dbReference type="EMBL" id="KAG8054406.1"/>
    </source>
</evidence>
<evidence type="ECO:0000256" key="2">
    <source>
        <dbReference type="SAM" id="MobiDB-lite"/>
    </source>
</evidence>
<evidence type="ECO:0000259" key="3">
    <source>
        <dbReference type="PROSITE" id="PS50157"/>
    </source>
</evidence>
<feature type="region of interest" description="Disordered" evidence="2">
    <location>
        <begin position="188"/>
        <end position="221"/>
    </location>
</feature>
<keyword evidence="5" id="KW-1185">Reference proteome</keyword>
<sequence>MDGESPNSGRRGSSEYYDSSSDTDDVDNRYVLQSCRKGDGNEDVLPEYKRWRLKDIQTEVPPPPTLPSHTTSPDLERTNSDDGGVNTTAASVVREVLRCGNCRREFNSMQDLHGHMRVHALRKHRELDEKQPVNCASTGKHGRKGSKAVIARFAPKDQFGNSVGNVLAQPVLPIVPPITVEERIFPAAKGGAARSQSPTSLLTRSSPTSKLPQTTTLRSSL</sequence>
<reference evidence="4" key="2">
    <citation type="submission" date="2021-02" db="EMBL/GenBank/DDBJ databases">
        <authorList>
            <person name="Kimball J.A."/>
            <person name="Haas M.W."/>
            <person name="Macchietto M."/>
            <person name="Kono T."/>
            <person name="Duquette J."/>
            <person name="Shao M."/>
        </authorList>
    </citation>
    <scope>NUCLEOTIDE SEQUENCE</scope>
    <source>
        <tissue evidence="4">Fresh leaf tissue</tissue>
    </source>
</reference>
<reference evidence="4" key="1">
    <citation type="journal article" date="2021" name="bioRxiv">
        <title>Whole Genome Assembly and Annotation of Northern Wild Rice, Zizania palustris L., Supports a Whole Genome Duplication in the Zizania Genus.</title>
        <authorList>
            <person name="Haas M."/>
            <person name="Kono T."/>
            <person name="Macchietto M."/>
            <person name="Millas R."/>
            <person name="McGilp L."/>
            <person name="Shao M."/>
            <person name="Duquette J."/>
            <person name="Hirsch C.N."/>
            <person name="Kimball J."/>
        </authorList>
    </citation>
    <scope>NUCLEOTIDE SEQUENCE</scope>
    <source>
        <tissue evidence="4">Fresh leaf tissue</tissue>
    </source>
</reference>
<proteinExistence type="predicted"/>
<keyword evidence="1" id="KW-0862">Zinc</keyword>
<dbReference type="GO" id="GO:0008270">
    <property type="term" value="F:zinc ion binding"/>
    <property type="evidence" value="ECO:0007669"/>
    <property type="project" value="UniProtKB-KW"/>
</dbReference>
<feature type="region of interest" description="Disordered" evidence="2">
    <location>
        <begin position="1"/>
        <end position="28"/>
    </location>
</feature>
<keyword evidence="1" id="KW-0863">Zinc-finger</keyword>
<dbReference type="PROSITE" id="PS50157">
    <property type="entry name" value="ZINC_FINGER_C2H2_2"/>
    <property type="match status" value="1"/>
</dbReference>
<dbReference type="Proteomes" id="UP000729402">
    <property type="component" value="Unassembled WGS sequence"/>
</dbReference>
<dbReference type="PROSITE" id="PS00028">
    <property type="entry name" value="ZINC_FINGER_C2H2_1"/>
    <property type="match status" value="1"/>
</dbReference>
<evidence type="ECO:0000256" key="1">
    <source>
        <dbReference type="PROSITE-ProRule" id="PRU00042"/>
    </source>
</evidence>
<organism evidence="4 5">
    <name type="scientific">Zizania palustris</name>
    <name type="common">Northern wild rice</name>
    <dbReference type="NCBI Taxonomy" id="103762"/>
    <lineage>
        <taxon>Eukaryota</taxon>
        <taxon>Viridiplantae</taxon>
        <taxon>Streptophyta</taxon>
        <taxon>Embryophyta</taxon>
        <taxon>Tracheophyta</taxon>
        <taxon>Spermatophyta</taxon>
        <taxon>Magnoliopsida</taxon>
        <taxon>Liliopsida</taxon>
        <taxon>Poales</taxon>
        <taxon>Poaceae</taxon>
        <taxon>BOP clade</taxon>
        <taxon>Oryzoideae</taxon>
        <taxon>Oryzeae</taxon>
        <taxon>Zizaniinae</taxon>
        <taxon>Zizania</taxon>
    </lineage>
</organism>
<keyword evidence="1" id="KW-0479">Metal-binding</keyword>
<gene>
    <name evidence="4" type="ORF">GUJ93_ZPchr0001g29231</name>
</gene>
<dbReference type="InterPro" id="IPR013087">
    <property type="entry name" value="Znf_C2H2_type"/>
</dbReference>
<dbReference type="AlphaFoldDB" id="A0A8J5VC36"/>
<accession>A0A8J5VC36</accession>
<comment type="caution">
    <text evidence="4">The sequence shown here is derived from an EMBL/GenBank/DDBJ whole genome shotgun (WGS) entry which is preliminary data.</text>
</comment>
<evidence type="ECO:0000313" key="5">
    <source>
        <dbReference type="Proteomes" id="UP000729402"/>
    </source>
</evidence>